<feature type="region of interest" description="Disordered" evidence="7">
    <location>
        <begin position="2644"/>
        <end position="2674"/>
    </location>
</feature>
<evidence type="ECO:0000313" key="10">
    <source>
        <dbReference type="Proteomes" id="UP000693970"/>
    </source>
</evidence>
<comment type="caution">
    <text evidence="9">The sequence shown here is derived from an EMBL/GenBank/DDBJ whole genome shotgun (WGS) entry which is preliminary data.</text>
</comment>
<accession>A0A9K3PR82</accession>
<feature type="compositionally biased region" description="Basic and acidic residues" evidence="7">
    <location>
        <begin position="1009"/>
        <end position="1027"/>
    </location>
</feature>
<protein>
    <submittedName>
        <fullName evidence="9">S-layer protein</fullName>
    </submittedName>
</protein>
<feature type="region of interest" description="Disordered" evidence="7">
    <location>
        <begin position="996"/>
        <end position="1038"/>
    </location>
</feature>
<feature type="domain" description="C2H2-type" evidence="8">
    <location>
        <begin position="2460"/>
        <end position="2489"/>
    </location>
</feature>
<evidence type="ECO:0000256" key="4">
    <source>
        <dbReference type="PROSITE-ProRule" id="PRU00042"/>
    </source>
</evidence>
<gene>
    <name evidence="9" type="ORF">IV203_001097</name>
</gene>
<keyword evidence="3" id="KW-0040">ANK repeat</keyword>
<keyword evidence="10" id="KW-1185">Reference proteome</keyword>
<feature type="region of interest" description="Disordered" evidence="7">
    <location>
        <begin position="2740"/>
        <end position="2765"/>
    </location>
</feature>
<dbReference type="Proteomes" id="UP000693970">
    <property type="component" value="Unassembled WGS sequence"/>
</dbReference>
<feature type="coiled-coil region" evidence="6">
    <location>
        <begin position="2375"/>
        <end position="2402"/>
    </location>
</feature>
<evidence type="ECO:0000256" key="7">
    <source>
        <dbReference type="SAM" id="MobiDB-lite"/>
    </source>
</evidence>
<dbReference type="InterPro" id="IPR051625">
    <property type="entry name" value="Signaling_Regulatory_Domain"/>
</dbReference>
<evidence type="ECO:0000256" key="5">
    <source>
        <dbReference type="PROSITE-ProRule" id="PRU00235"/>
    </source>
</evidence>
<feature type="region of interest" description="Disordered" evidence="7">
    <location>
        <begin position="634"/>
        <end position="655"/>
    </location>
</feature>
<dbReference type="PROSITE" id="PS00028">
    <property type="entry name" value="ZINC_FINGER_C2H2_1"/>
    <property type="match status" value="1"/>
</dbReference>
<dbReference type="PROSITE" id="PS50297">
    <property type="entry name" value="ANK_REP_REGION"/>
    <property type="match status" value="1"/>
</dbReference>
<dbReference type="PANTHER" id="PTHR22872:SF2">
    <property type="entry name" value="INHIBITOR OF BRUTON TYROSINE KINASE"/>
    <property type="match status" value="1"/>
</dbReference>
<feature type="repeat" description="RCC1" evidence="5">
    <location>
        <begin position="1766"/>
        <end position="1820"/>
    </location>
</feature>
<dbReference type="OrthoDB" id="21416at2759"/>
<dbReference type="Pfam" id="PF17120">
    <property type="entry name" value="zf-RING_16"/>
    <property type="match status" value="1"/>
</dbReference>
<dbReference type="InterPro" id="IPR049566">
    <property type="entry name" value="WDR59_RTC1-like_RING_Znf"/>
</dbReference>
<name>A0A9K3PR82_9STRA</name>
<dbReference type="InterPro" id="IPR002110">
    <property type="entry name" value="Ankyrin_rpt"/>
</dbReference>
<dbReference type="PROSITE" id="PS50012">
    <property type="entry name" value="RCC1_3"/>
    <property type="match status" value="5"/>
</dbReference>
<evidence type="ECO:0000259" key="8">
    <source>
        <dbReference type="PROSITE" id="PS50157"/>
    </source>
</evidence>
<organism evidence="9 10">
    <name type="scientific">Nitzschia inconspicua</name>
    <dbReference type="NCBI Taxonomy" id="303405"/>
    <lineage>
        <taxon>Eukaryota</taxon>
        <taxon>Sar</taxon>
        <taxon>Stramenopiles</taxon>
        <taxon>Ochrophyta</taxon>
        <taxon>Bacillariophyta</taxon>
        <taxon>Bacillariophyceae</taxon>
        <taxon>Bacillariophycidae</taxon>
        <taxon>Bacillariales</taxon>
        <taxon>Bacillariaceae</taxon>
        <taxon>Nitzschia</taxon>
    </lineage>
</organism>
<feature type="compositionally biased region" description="Acidic residues" evidence="7">
    <location>
        <begin position="860"/>
        <end position="872"/>
    </location>
</feature>
<dbReference type="Pfam" id="PF00415">
    <property type="entry name" value="RCC1"/>
    <property type="match status" value="2"/>
</dbReference>
<dbReference type="PROSITE" id="PS00626">
    <property type="entry name" value="RCC1_2"/>
    <property type="match status" value="1"/>
</dbReference>
<keyword evidence="4" id="KW-0862">Zinc</keyword>
<proteinExistence type="predicted"/>
<dbReference type="InterPro" id="IPR000408">
    <property type="entry name" value="Reg_chr_condens"/>
</dbReference>
<feature type="compositionally biased region" description="Polar residues" evidence="7">
    <location>
        <begin position="2644"/>
        <end position="2655"/>
    </location>
</feature>
<dbReference type="PANTHER" id="PTHR22872">
    <property type="entry name" value="BTK-BINDING PROTEIN-RELATED"/>
    <property type="match status" value="1"/>
</dbReference>
<reference evidence="9" key="2">
    <citation type="submission" date="2021-04" db="EMBL/GenBank/DDBJ databases">
        <authorList>
            <person name="Podell S."/>
        </authorList>
    </citation>
    <scope>NUCLEOTIDE SEQUENCE</scope>
    <source>
        <strain evidence="9">Hildebrandi</strain>
    </source>
</reference>
<evidence type="ECO:0000256" key="2">
    <source>
        <dbReference type="ARBA" id="ARBA00022737"/>
    </source>
</evidence>
<feature type="repeat" description="ANK" evidence="3">
    <location>
        <begin position="1531"/>
        <end position="1563"/>
    </location>
</feature>
<keyword evidence="2" id="KW-0677">Repeat</keyword>
<feature type="compositionally biased region" description="Polar residues" evidence="7">
    <location>
        <begin position="9"/>
        <end position="19"/>
    </location>
</feature>
<dbReference type="PROSITE" id="PS50088">
    <property type="entry name" value="ANK_REPEAT"/>
    <property type="match status" value="1"/>
</dbReference>
<keyword evidence="6" id="KW-0175">Coiled coil</keyword>
<dbReference type="InterPro" id="IPR013087">
    <property type="entry name" value="Znf_C2H2_type"/>
</dbReference>
<feature type="compositionally biased region" description="Basic residues" evidence="7">
    <location>
        <begin position="2755"/>
        <end position="2765"/>
    </location>
</feature>
<evidence type="ECO:0000256" key="3">
    <source>
        <dbReference type="PROSITE-ProRule" id="PRU00023"/>
    </source>
</evidence>
<feature type="region of interest" description="Disordered" evidence="7">
    <location>
        <begin position="1"/>
        <end position="47"/>
    </location>
</feature>
<evidence type="ECO:0000256" key="6">
    <source>
        <dbReference type="SAM" id="Coils"/>
    </source>
</evidence>
<dbReference type="Pfam" id="PF12874">
    <property type="entry name" value="zf-met"/>
    <property type="match status" value="1"/>
</dbReference>
<feature type="compositionally biased region" description="Polar residues" evidence="7">
    <location>
        <begin position="28"/>
        <end position="39"/>
    </location>
</feature>
<keyword evidence="4" id="KW-0479">Metal-binding</keyword>
<dbReference type="GO" id="GO:0008270">
    <property type="term" value="F:zinc ion binding"/>
    <property type="evidence" value="ECO:0007669"/>
    <property type="project" value="UniProtKB-KW"/>
</dbReference>
<reference evidence="9" key="1">
    <citation type="journal article" date="2021" name="Sci. Rep.">
        <title>Diploid genomic architecture of Nitzschia inconspicua, an elite biomass production diatom.</title>
        <authorList>
            <person name="Oliver A."/>
            <person name="Podell S."/>
            <person name="Pinowska A."/>
            <person name="Traller J.C."/>
            <person name="Smith S.R."/>
            <person name="McClure R."/>
            <person name="Beliaev A."/>
            <person name="Bohutskyi P."/>
            <person name="Hill E.A."/>
            <person name="Rabines A."/>
            <person name="Zheng H."/>
            <person name="Allen L.Z."/>
            <person name="Kuo A."/>
            <person name="Grigoriev I.V."/>
            <person name="Allen A.E."/>
            <person name="Hazlebeck D."/>
            <person name="Allen E.E."/>
        </authorList>
    </citation>
    <scope>NUCLEOTIDE SEQUENCE</scope>
    <source>
        <strain evidence="9">Hildebrandi</strain>
    </source>
</reference>
<dbReference type="PROSITE" id="PS50157">
    <property type="entry name" value="ZINC_FINGER_C2H2_2"/>
    <property type="match status" value="1"/>
</dbReference>
<feature type="repeat" description="RCC1" evidence="5">
    <location>
        <begin position="1821"/>
        <end position="1876"/>
    </location>
</feature>
<dbReference type="EMBL" id="JAGRRH010000015">
    <property type="protein sequence ID" value="KAG7356411.1"/>
    <property type="molecule type" value="Genomic_DNA"/>
</dbReference>
<feature type="repeat" description="RCC1" evidence="5">
    <location>
        <begin position="2002"/>
        <end position="2064"/>
    </location>
</feature>
<evidence type="ECO:0000313" key="9">
    <source>
        <dbReference type="EMBL" id="KAG7356411.1"/>
    </source>
</evidence>
<sequence>MTRLPPSPDNTTSVMSSQPRGVPDLTLDSGTPIRTNSTGSSSLSSLPSSQSRLRSVAKYGTFYPQVLACSADIIGTSYRDSETTFDYGGPSSLGAVAGPRGVALFRTSRPHVPLLIFSHATNSTSASSSISSLEFQPCRQNRTSIISSLYLAAARGSGVLIWDASGHSSNPLLGRLLVDPFHDTATTIAASGGPPAHHITSIDWKTSLTSCSGSEPLLATTTSSTLSLWDLRSLSAGGGLKPSLRFGNSRGTPGVVSSRLVQVACSSTSDECATIDASGVVCIYDIRMTERGRASVGSPIGAFVAHEAGVGIEHLSLEQTGSSQMDSAWVTWGMETPMVSAVIKVWSNLRANTTQDPKSGITNSEEYWYMSDESTVPSPNAQNAMALPNASNQYQIVAQYTKANIACARTCKTPVKNSVVVVGMSTSSDIIASVDGGGDSGWWAELLSLHPASSPESTAMKSTFGLSRVVGFQCGASNSSVDKKSLSTMLGNTKPGRLQGAELAFSSSFQQSLRLEEESLRKEDSEEFSVYKSGIELVLCCLSDTGVITTSAIPEAIPIADRSRTADLRGISSSPTKKSRTNDFVLASFPSSSVQAQIFPENNEGNTLPDLAGIFSGKVGPSETGKSLVNEGVEENFETRSSPLKSLGLDGMTKEGGRRNDAGALMPFDMDVPVQPAYDTVNTGNVTSLQVGIPGLTPNAILGTSAEDGDSTVRDATTMMENIETARIPCPKLCGASFGAGNGSHLVIFHNGQVKKMWNWYQKTDMIRLSNVPGSQVDTASASNAKMLMSKSTSESNEKLEMPNNSSGPRSLKELKDMMAAAKEAEWGETNEASLTPDDGLSVLENFFEDESLDSNSSDSNDDETDDEDEDLPQPSDEIYKRYFGNRSWKGNQIQSSVASGKAMASAVPESRQRPSLGLSSEMLAPVVTVLRCDREVISGQRIDFAKRWKLGNWDHHNDETMIESQDMLEAKTKSLSKLNLPHYRDLVPVSPARVGSFARTHSDPNLSKTDKQRKARFDRPKDEPGKDAGTTFPTLVSPPDSPVLLMKRYSTDARAAIRPRVPGLPLEKRTLDIHKIQSANLGVHTLRIPKEDGSSEKEELKEIRQLCLHNAKVCEELADDEKENVWKLFAETIQGQINDDDKIFSGWGGKGGGALGVDMIAHFFDYFEKLGDFQMLATMFCVLSGGHREGKSKSHGYFLPKGRDAVYDTYIIRYAELLYSWGLLNVRAELNKHLKFPPTKNFEFEFLSRESHELSSGEDKNISVSSFGGGLALTFLCPVCQSEVPSKSGFCFRCQDFAFRCSICDLAVRGLCTFCENCRHGGHLNHVVEWFSKQNALCPTGCGCQCSSFTTPLPQSQASAVSKADLGVAKPPELSLTMTLHPAVVKPSPKLASHRHSPHYVKMSLNFRHRSSSVGSQHSDAGRYGSNMVENLDPFLDDDEKQMTVEDVDASRRLLGSLLYMKDNSGRSFLHTQFELSWAKALLDRAKSLDDWCSENVYNTVDGNKSHGNKQKTVSTLLQRRFLLQKDQESGYTPLHRAIVEGNLAAVLLFLRHAMDATSTGRLSQRPLQVLHTVDSFNAGDSSNNSSSNQDSLLRLMASAVDKDGLTPLRLLGELQRSELQKCREALEQCQPKVDLRATTRLRPRQNSFNEQDGSDGVDFFSENGDLLQINNNDENDDVSRNETVSYACEVTTFGRPQHYALGVVQGISSSSSMSATTDNRQYSHSSAFTTHRVQEFAQETVGRDGAAIAVAAASHHTLVVTKNGHLYACGLGKGGRLGLGDVQTQHCPLPRRVLGPLQRRRVVNVAAAENHSLCVTKEGTVFSWGSNRFGQLGDGTVAVSAGSRSVPRRVDDLKSHPCVAVAAGERHSVALSRKGEVFVWGDNACGQLGVPRRSGVQRVQRVEALWSSSATPKIAIAIAAADQSTLVLTTASSSGLAHVNSVYEWGHGNHVPIKVHFENGRLKDMNGNKRTGNTSGAERVVNPVAIASGKFHNAVITSDGLVYTWGLHADSLGRTTTSKSTMQQQRRNALPQLVSGMLTENGGGRAVAIAASDQRTAVVCDNGALFTWGTTDGKNIQGHEGVRWQHLPRQVPGVHRAVNVAVAKEHTVLLVGAGFPYIPKAKGLLSLDIVAARNAAKHVDLFNVVPILIMAERTECHFLTSYCSDFLRRNLDGVLNAGKKSVMNQYLNDKLADTTHRSGKRFRDDHHHPFIFDVIQAGNEESPSFGRAWLSTLKEWTRSCNQLAQLPVVQKLLLIADQKEFEEDTANISAKVRRSSSCYSDGGDGKIRARSLSGRAELEGKDKVNLQGHLNACKDRTTSMDLSTVQRANENSVWLAKEIRGVRKKLKQISHLLESQSKSIVLTTEQRAKVDRRLVLEAELSVYESAMEDVEKRIKELNENSTEITPSTSTSSNICRDKINPSTKVSFSGKKLDEIPEKMDRPFKEQDVGEETKADKVYFCDLCGVRCSDKSNLLLHQNGRKHRNRELQAAEQEKKKAAVSILEQRQLDEMKNPSMCITSVKPPQKNAWGTDSTPPKFKLPPPPHPVVPHVTPVLQQSTKWKTSNGCKIEKSRATSAGSNFEQILNNTRQRSSTSTTSEAIVTTLWDSSPGSARCVPISLYAARDMTETGNRGSLSLGDFLAPTSQKTSHSSKTAVAPWLSPSSVASPSSKSLMDIQAEEANLKSREDKGSGIHGGRWYVERRERASSLLEIQKGTEQEEEERLLIAEQFEIEAQIMEQNRKSKEQKASGNAASKRRYKSSKRSKQLPIDNVDAFTKECIKPKTHQRKRLNIRTTIMDLDGDFVMYPSSFESPHETLLLSDRYQADASCHETAHVDLQMISREVALSDHKQFRYGYVPLPSPTPTIVSWSHFERTILPTACVPHSYQTNTQQSSVVPNFAQVLYPRNNVQSRVRFNTMINVYDNISDLDEIHGRCWYSKADLTSFKGERKRIVRMLRNVNFDPSQIDTQKYDLRGLEAYQSPSFNSFMQKKRKEVLQAVIEEQRRQRCHGEYNVEHIRSASVKASSWAVGRALQMGNDDADEVRCPLSRIFHYESLFDFDDFSMDVSDVSPSIPSVCALSDNSMSTTSEEAGDLSWADKLMGEDIIPDTI</sequence>
<feature type="repeat" description="RCC1" evidence="5">
    <location>
        <begin position="2065"/>
        <end position="2115"/>
    </location>
</feature>
<feature type="region of interest" description="Disordered" evidence="7">
    <location>
        <begin position="850"/>
        <end position="877"/>
    </location>
</feature>
<feature type="repeat" description="RCC1" evidence="5">
    <location>
        <begin position="1877"/>
        <end position="1933"/>
    </location>
</feature>
<keyword evidence="1" id="KW-0853">WD repeat</keyword>
<evidence type="ECO:0000256" key="1">
    <source>
        <dbReference type="ARBA" id="ARBA00022574"/>
    </source>
</evidence>
<keyword evidence="4" id="KW-0863">Zinc-finger</keyword>
<feature type="compositionally biased region" description="Low complexity" evidence="7">
    <location>
        <begin position="2656"/>
        <end position="2674"/>
    </location>
</feature>
<feature type="region of interest" description="Disordered" evidence="7">
    <location>
        <begin position="787"/>
        <end position="811"/>
    </location>
</feature>